<organism evidence="2 3">
    <name type="scientific">Dryococelus australis</name>
    <dbReference type="NCBI Taxonomy" id="614101"/>
    <lineage>
        <taxon>Eukaryota</taxon>
        <taxon>Metazoa</taxon>
        <taxon>Ecdysozoa</taxon>
        <taxon>Arthropoda</taxon>
        <taxon>Hexapoda</taxon>
        <taxon>Insecta</taxon>
        <taxon>Pterygota</taxon>
        <taxon>Neoptera</taxon>
        <taxon>Polyneoptera</taxon>
        <taxon>Phasmatodea</taxon>
        <taxon>Verophasmatodea</taxon>
        <taxon>Anareolatae</taxon>
        <taxon>Phasmatidae</taxon>
        <taxon>Eurycanthinae</taxon>
        <taxon>Dryococelus</taxon>
    </lineage>
</organism>
<dbReference type="Proteomes" id="UP001159363">
    <property type="component" value="Chromosome 3"/>
</dbReference>
<feature type="compositionally biased region" description="Basic and acidic residues" evidence="1">
    <location>
        <begin position="249"/>
        <end position="263"/>
    </location>
</feature>
<gene>
    <name evidence="2" type="ORF">PR048_009224</name>
</gene>
<sequence length="704" mass="78160">MYGATVTERLACSPPTKAILGQSPAGSLRIFACGNRAGRCRWSAGLLGDLQFPPPFHSGATPYSPQSPSSTLKTSMLRTVQISSLTHSLTHSNKCKYSGYIHGKYEESAVHCARSPYRPCASRTLEGGVENQLGNNPTYVRQTTKHKYSCWTRAHPHYTAHSQTLRHLSACVEPIKKTCSEMPLTRGVASPGRSLPTSGDVLAASHGGASVDSELKSMRVKQGECGVAPECKGWETGDPRENPPTSGIVRHDSQVRKSGERPRLPITVKRTPGWQHSEITRQLTASYTSCPVATMTAVAPQLHNHRETKIKSSDSHSAPLPSTTVYIYCCRDYDWASTATCRLYYYYEGVAYSMSRSRLLFLLRPAYILRLRAGELHIYRLFTANRVRIPARSLSDFRAWKSFRMMALVSRFSLGFPVSPALAFRRCSITCFALVGSLGSFIKRCLHLSSRLSTRPGIERRGLGVSHTKRVWLLLSPAGLNDADRPVVSPGQFINTTRINNKRWWCERVLLRLHHQLRSANRKKCGQRQPTKETGSTRAALQKHKLSGKKPPTDIEGRTSADNHNPDHVKQSVLVTWITLTAAETIVSWLQSGRRKLRVDSAFLVPETRTLEAAQVAHSHNAGLLEAAVNGHAQVADADLEYTQRLRQLPQATCKTPRPLSTTSATVFSFMKAVHDYFLHLCYICRHLQQGRGGAMKAARNRAA</sequence>
<proteinExistence type="predicted"/>
<feature type="region of interest" description="Disordered" evidence="1">
    <location>
        <begin position="228"/>
        <end position="263"/>
    </location>
</feature>
<accession>A0ABQ9HZ89</accession>
<protein>
    <submittedName>
        <fullName evidence="2">Uncharacterized protein</fullName>
    </submittedName>
</protein>
<name>A0ABQ9HZ89_9NEOP</name>
<dbReference type="EMBL" id="JARBHB010000003">
    <property type="protein sequence ID" value="KAJ8889723.1"/>
    <property type="molecule type" value="Genomic_DNA"/>
</dbReference>
<reference evidence="2 3" key="1">
    <citation type="submission" date="2023-02" db="EMBL/GenBank/DDBJ databases">
        <title>LHISI_Scaffold_Assembly.</title>
        <authorList>
            <person name="Stuart O.P."/>
            <person name="Cleave R."/>
            <person name="Magrath M.J.L."/>
            <person name="Mikheyev A.S."/>
        </authorList>
    </citation>
    <scope>NUCLEOTIDE SEQUENCE [LARGE SCALE GENOMIC DNA]</scope>
    <source>
        <strain evidence="2">Daus_M_001</strain>
        <tissue evidence="2">Leg muscle</tissue>
    </source>
</reference>
<keyword evidence="3" id="KW-1185">Reference proteome</keyword>
<feature type="compositionally biased region" description="Basic and acidic residues" evidence="1">
    <location>
        <begin position="232"/>
        <end position="241"/>
    </location>
</feature>
<comment type="caution">
    <text evidence="2">The sequence shown here is derived from an EMBL/GenBank/DDBJ whole genome shotgun (WGS) entry which is preliminary data.</text>
</comment>
<feature type="region of interest" description="Disordered" evidence="1">
    <location>
        <begin position="521"/>
        <end position="567"/>
    </location>
</feature>
<evidence type="ECO:0000313" key="2">
    <source>
        <dbReference type="EMBL" id="KAJ8889723.1"/>
    </source>
</evidence>
<feature type="compositionally biased region" description="Basic and acidic residues" evidence="1">
    <location>
        <begin position="551"/>
        <end position="567"/>
    </location>
</feature>
<evidence type="ECO:0000256" key="1">
    <source>
        <dbReference type="SAM" id="MobiDB-lite"/>
    </source>
</evidence>
<evidence type="ECO:0000313" key="3">
    <source>
        <dbReference type="Proteomes" id="UP001159363"/>
    </source>
</evidence>
<feature type="compositionally biased region" description="Polar residues" evidence="1">
    <location>
        <begin position="528"/>
        <end position="539"/>
    </location>
</feature>